<dbReference type="InterPro" id="IPR005467">
    <property type="entry name" value="His_kinase_dom"/>
</dbReference>
<evidence type="ECO:0000256" key="1">
    <source>
        <dbReference type="ARBA" id="ARBA00000085"/>
    </source>
</evidence>
<dbReference type="RefSeq" id="WP_109038051.1">
    <property type="nucleotide sequence ID" value="NZ_CP029210.1"/>
</dbReference>
<dbReference type="Pfam" id="PF00072">
    <property type="entry name" value="Response_reg"/>
    <property type="match status" value="2"/>
</dbReference>
<feature type="transmembrane region" description="Helical" evidence="23">
    <location>
        <begin position="6"/>
        <end position="28"/>
    </location>
</feature>
<dbReference type="FunFam" id="3.30.565.10:FF:000010">
    <property type="entry name" value="Sensor histidine kinase RcsC"/>
    <property type="match status" value="1"/>
</dbReference>
<keyword evidence="9" id="KW-0547">Nucleotide-binding</keyword>
<dbReference type="Proteomes" id="UP000244892">
    <property type="component" value="Chromosome"/>
</dbReference>
<dbReference type="EC" id="2.7.13.3" evidence="3"/>
<evidence type="ECO:0000256" key="14">
    <source>
        <dbReference type="ARBA" id="ARBA00023026"/>
    </source>
</evidence>
<reference evidence="28 29" key="1">
    <citation type="submission" date="2018-05" db="EMBL/GenBank/DDBJ databases">
        <title>complete genome sequence of Aquabacterium olei NBRC 110486.</title>
        <authorList>
            <person name="Tang B."/>
            <person name="Chang J."/>
            <person name="Zhang L."/>
            <person name="Yang H."/>
        </authorList>
    </citation>
    <scope>NUCLEOTIDE SEQUENCE [LARGE SCALE GENOMIC DNA]</scope>
    <source>
        <strain evidence="28 29">NBRC 110486</strain>
    </source>
</reference>
<dbReference type="Pfam" id="PF00512">
    <property type="entry name" value="HisKA"/>
    <property type="match status" value="1"/>
</dbReference>
<evidence type="ECO:0000256" key="21">
    <source>
        <dbReference type="PROSITE-ProRule" id="PRU00169"/>
    </source>
</evidence>
<evidence type="ECO:0000256" key="10">
    <source>
        <dbReference type="ARBA" id="ARBA00022777"/>
    </source>
</evidence>
<dbReference type="EMBL" id="CP029210">
    <property type="protein sequence ID" value="AWI54932.1"/>
    <property type="molecule type" value="Genomic_DNA"/>
</dbReference>
<feature type="modified residue" description="4-aspartylphosphate" evidence="21">
    <location>
        <position position="776"/>
    </location>
</feature>
<dbReference type="GO" id="GO:0005524">
    <property type="term" value="F:ATP binding"/>
    <property type="evidence" value="ECO:0007669"/>
    <property type="project" value="UniProtKB-KW"/>
</dbReference>
<dbReference type="OrthoDB" id="9810730at2"/>
<dbReference type="PROSITE" id="PS50109">
    <property type="entry name" value="HIS_KIN"/>
    <property type="match status" value="1"/>
</dbReference>
<dbReference type="SUPFAM" id="SSF47384">
    <property type="entry name" value="Homodimeric domain of signal transducing histidine kinase"/>
    <property type="match status" value="1"/>
</dbReference>
<keyword evidence="10 28" id="KW-0418">Kinase</keyword>
<evidence type="ECO:0000256" key="19">
    <source>
        <dbReference type="ARBA" id="ARBA00070152"/>
    </source>
</evidence>
<dbReference type="CDD" id="cd17546">
    <property type="entry name" value="REC_hyHK_CKI1_RcsC-like"/>
    <property type="match status" value="1"/>
</dbReference>
<comment type="subcellular location">
    <subcellularLocation>
        <location evidence="2">Cell membrane</location>
        <topology evidence="2">Multi-pass membrane protein</topology>
    </subcellularLocation>
</comment>
<evidence type="ECO:0000256" key="7">
    <source>
        <dbReference type="ARBA" id="ARBA00022692"/>
    </source>
</evidence>
<dbReference type="InterPro" id="IPR008207">
    <property type="entry name" value="Sig_transdc_His_kin_Hpt_dom"/>
</dbReference>
<dbReference type="Gene3D" id="6.10.340.10">
    <property type="match status" value="1"/>
</dbReference>
<evidence type="ECO:0000256" key="6">
    <source>
        <dbReference type="ARBA" id="ARBA00022679"/>
    </source>
</evidence>
<dbReference type="PRINTS" id="PR00344">
    <property type="entry name" value="BCTRLSENSOR"/>
</dbReference>
<dbReference type="InterPro" id="IPR003660">
    <property type="entry name" value="HAMP_dom"/>
</dbReference>
<dbReference type="SMART" id="SM00304">
    <property type="entry name" value="HAMP"/>
    <property type="match status" value="1"/>
</dbReference>
<keyword evidence="6" id="KW-0808">Transferase</keyword>
<dbReference type="CDD" id="cd00156">
    <property type="entry name" value="REC"/>
    <property type="match status" value="1"/>
</dbReference>
<dbReference type="PROSITE" id="PS50110">
    <property type="entry name" value="RESPONSE_REGULATORY"/>
    <property type="match status" value="2"/>
</dbReference>
<evidence type="ECO:0000313" key="29">
    <source>
        <dbReference type="Proteomes" id="UP000244892"/>
    </source>
</evidence>
<accession>A0A2U8FV33</accession>
<keyword evidence="15 23" id="KW-0472">Membrane</keyword>
<evidence type="ECO:0000259" key="24">
    <source>
        <dbReference type="PROSITE" id="PS50109"/>
    </source>
</evidence>
<comment type="catalytic activity">
    <reaction evidence="1">
        <text>ATP + protein L-histidine = ADP + protein N-phospho-L-histidine.</text>
        <dbReference type="EC" id="2.7.13.3"/>
    </reaction>
</comment>
<evidence type="ECO:0000256" key="4">
    <source>
        <dbReference type="ARBA" id="ARBA00022475"/>
    </source>
</evidence>
<protein>
    <recommendedName>
        <fullName evidence="18">Sensory/regulatory protein RpfC</fullName>
        <ecNumber evidence="3">2.7.13.3</ecNumber>
    </recommendedName>
    <alternativeName>
        <fullName evidence="19">Virulence sensor protein BvgS</fullName>
    </alternativeName>
</protein>
<dbReference type="SUPFAM" id="SSF55874">
    <property type="entry name" value="ATPase domain of HSP90 chaperone/DNA topoisomerase II/histidine kinase"/>
    <property type="match status" value="1"/>
</dbReference>
<feature type="modified residue" description="4-aspartylphosphate" evidence="21">
    <location>
        <position position="636"/>
    </location>
</feature>
<dbReference type="InterPro" id="IPR004358">
    <property type="entry name" value="Sig_transdc_His_kin-like_C"/>
</dbReference>
<dbReference type="InterPro" id="IPR003594">
    <property type="entry name" value="HATPase_dom"/>
</dbReference>
<dbReference type="Gene3D" id="3.40.50.2300">
    <property type="match status" value="2"/>
</dbReference>
<evidence type="ECO:0000259" key="25">
    <source>
        <dbReference type="PROSITE" id="PS50110"/>
    </source>
</evidence>
<dbReference type="Pfam" id="PF02518">
    <property type="entry name" value="HATPase_c"/>
    <property type="match status" value="1"/>
</dbReference>
<evidence type="ECO:0000256" key="20">
    <source>
        <dbReference type="PROSITE-ProRule" id="PRU00110"/>
    </source>
</evidence>
<gene>
    <name evidence="28" type="ORF">DEH84_17015</name>
</gene>
<dbReference type="Pfam" id="PF01627">
    <property type="entry name" value="Hpt"/>
    <property type="match status" value="1"/>
</dbReference>
<dbReference type="GO" id="GO:0000155">
    <property type="term" value="F:phosphorelay sensor kinase activity"/>
    <property type="evidence" value="ECO:0007669"/>
    <property type="project" value="InterPro"/>
</dbReference>
<dbReference type="PROSITE" id="PS50885">
    <property type="entry name" value="HAMP"/>
    <property type="match status" value="1"/>
</dbReference>
<dbReference type="InterPro" id="IPR036890">
    <property type="entry name" value="HATPase_C_sf"/>
</dbReference>
<evidence type="ECO:0000256" key="17">
    <source>
        <dbReference type="ARBA" id="ARBA00064003"/>
    </source>
</evidence>
<dbReference type="SUPFAM" id="SSF47226">
    <property type="entry name" value="Histidine-containing phosphotransfer domain, HPT domain"/>
    <property type="match status" value="1"/>
</dbReference>
<keyword evidence="12 23" id="KW-1133">Transmembrane helix</keyword>
<dbReference type="GO" id="GO:0005886">
    <property type="term" value="C:plasma membrane"/>
    <property type="evidence" value="ECO:0007669"/>
    <property type="project" value="UniProtKB-SubCell"/>
</dbReference>
<dbReference type="PROSITE" id="PS50894">
    <property type="entry name" value="HPT"/>
    <property type="match status" value="1"/>
</dbReference>
<dbReference type="Gene3D" id="1.10.287.130">
    <property type="match status" value="1"/>
</dbReference>
<keyword evidence="11" id="KW-0067">ATP-binding</keyword>
<comment type="subunit">
    <text evidence="17">At low DSF concentrations, interacts with RpfF.</text>
</comment>
<dbReference type="FunFam" id="1.10.287.130:FF:000002">
    <property type="entry name" value="Two-component osmosensing histidine kinase"/>
    <property type="match status" value="1"/>
</dbReference>
<dbReference type="SMART" id="SM00448">
    <property type="entry name" value="REC"/>
    <property type="match status" value="2"/>
</dbReference>
<dbReference type="Gene3D" id="1.20.120.160">
    <property type="entry name" value="HPT domain"/>
    <property type="match status" value="1"/>
</dbReference>
<evidence type="ECO:0000256" key="5">
    <source>
        <dbReference type="ARBA" id="ARBA00022553"/>
    </source>
</evidence>
<keyword evidence="8" id="KW-0732">Signal</keyword>
<keyword evidence="29" id="KW-1185">Reference proteome</keyword>
<keyword evidence="7 23" id="KW-0812">Transmembrane</keyword>
<dbReference type="InterPro" id="IPR036641">
    <property type="entry name" value="HPT_dom_sf"/>
</dbReference>
<evidence type="ECO:0000256" key="13">
    <source>
        <dbReference type="ARBA" id="ARBA00023012"/>
    </source>
</evidence>
<dbReference type="SUPFAM" id="SSF52172">
    <property type="entry name" value="CheY-like"/>
    <property type="match status" value="2"/>
</dbReference>
<evidence type="ECO:0000259" key="27">
    <source>
        <dbReference type="PROSITE" id="PS50894"/>
    </source>
</evidence>
<dbReference type="InterPro" id="IPR011006">
    <property type="entry name" value="CheY-like_superfamily"/>
</dbReference>
<keyword evidence="5 21" id="KW-0597">Phosphoprotein</keyword>
<evidence type="ECO:0000256" key="22">
    <source>
        <dbReference type="SAM" id="Coils"/>
    </source>
</evidence>
<organism evidence="28 29">
    <name type="scientific">Aquabacterium olei</name>
    <dbReference type="NCBI Taxonomy" id="1296669"/>
    <lineage>
        <taxon>Bacteria</taxon>
        <taxon>Pseudomonadati</taxon>
        <taxon>Pseudomonadota</taxon>
        <taxon>Betaproteobacteria</taxon>
        <taxon>Burkholderiales</taxon>
        <taxon>Aquabacterium</taxon>
    </lineage>
</organism>
<dbReference type="KEGG" id="aon:DEH84_17015"/>
<dbReference type="CDD" id="cd00082">
    <property type="entry name" value="HisKA"/>
    <property type="match status" value="1"/>
</dbReference>
<evidence type="ECO:0000256" key="9">
    <source>
        <dbReference type="ARBA" id="ARBA00022741"/>
    </source>
</evidence>
<feature type="domain" description="Response regulatory" evidence="25">
    <location>
        <begin position="724"/>
        <end position="843"/>
    </location>
</feature>
<dbReference type="AlphaFoldDB" id="A0A2U8FV33"/>
<keyword evidence="14" id="KW-0843">Virulence</keyword>
<keyword evidence="4" id="KW-1003">Cell membrane</keyword>
<evidence type="ECO:0000259" key="26">
    <source>
        <dbReference type="PROSITE" id="PS50885"/>
    </source>
</evidence>
<feature type="coiled-coil region" evidence="22">
    <location>
        <begin position="300"/>
        <end position="327"/>
    </location>
</feature>
<evidence type="ECO:0000256" key="12">
    <source>
        <dbReference type="ARBA" id="ARBA00022989"/>
    </source>
</evidence>
<dbReference type="PANTHER" id="PTHR45339">
    <property type="entry name" value="HYBRID SIGNAL TRANSDUCTION HISTIDINE KINASE J"/>
    <property type="match status" value="1"/>
</dbReference>
<evidence type="ECO:0000256" key="2">
    <source>
        <dbReference type="ARBA" id="ARBA00004651"/>
    </source>
</evidence>
<feature type="transmembrane region" description="Helical" evidence="23">
    <location>
        <begin position="227"/>
        <end position="249"/>
    </location>
</feature>
<feature type="modified residue" description="Phosphohistidine" evidence="20">
    <location>
        <position position="934"/>
    </location>
</feature>
<feature type="domain" description="HPt" evidence="27">
    <location>
        <begin position="895"/>
        <end position="989"/>
    </location>
</feature>
<dbReference type="CDD" id="cd06225">
    <property type="entry name" value="HAMP"/>
    <property type="match status" value="1"/>
</dbReference>
<feature type="domain" description="HAMP" evidence="26">
    <location>
        <begin position="251"/>
        <end position="305"/>
    </location>
</feature>
<dbReference type="SMART" id="SM00387">
    <property type="entry name" value="HATPase_c"/>
    <property type="match status" value="1"/>
</dbReference>
<evidence type="ECO:0000256" key="15">
    <source>
        <dbReference type="ARBA" id="ARBA00023136"/>
    </source>
</evidence>
<dbReference type="InterPro" id="IPR003661">
    <property type="entry name" value="HisK_dim/P_dom"/>
</dbReference>
<proteinExistence type="predicted"/>
<evidence type="ECO:0000256" key="16">
    <source>
        <dbReference type="ARBA" id="ARBA00058004"/>
    </source>
</evidence>
<feature type="domain" description="Histidine kinase" evidence="24">
    <location>
        <begin position="334"/>
        <end position="559"/>
    </location>
</feature>
<evidence type="ECO:0000256" key="18">
    <source>
        <dbReference type="ARBA" id="ARBA00068150"/>
    </source>
</evidence>
<comment type="function">
    <text evidence="16">Member of the two-component regulatory system BvgS/BvgA. Phosphorylates BvgA via a four-step phosphorelay in response to environmental signals.</text>
</comment>
<keyword evidence="22" id="KW-0175">Coiled coil</keyword>
<evidence type="ECO:0000256" key="11">
    <source>
        <dbReference type="ARBA" id="ARBA00022840"/>
    </source>
</evidence>
<evidence type="ECO:0000256" key="23">
    <source>
        <dbReference type="SAM" id="Phobius"/>
    </source>
</evidence>
<dbReference type="InterPro" id="IPR001789">
    <property type="entry name" value="Sig_transdc_resp-reg_receiver"/>
</dbReference>
<dbReference type="PANTHER" id="PTHR45339:SF1">
    <property type="entry name" value="HYBRID SIGNAL TRANSDUCTION HISTIDINE KINASE J"/>
    <property type="match status" value="1"/>
</dbReference>
<keyword evidence="13" id="KW-0902">Two-component regulatory system</keyword>
<dbReference type="CDD" id="cd16922">
    <property type="entry name" value="HATPase_EvgS-ArcB-TorS-like"/>
    <property type="match status" value="1"/>
</dbReference>
<dbReference type="InterPro" id="IPR036097">
    <property type="entry name" value="HisK_dim/P_sf"/>
</dbReference>
<sequence length="1076" mass="116653">MKLQTVSRWFFVLVGLALLANVSFLLLIRTAYQSNEAANARRAETLHVVTALRHETELLGRLVRSYATTGNPRYLLYYYDILAIREGSKPLPESDNPDLYWDDVIAGRRGHVLPEGKSGVSLIDRMRALDFSATELAAMNQVVAATERLRKTEQEAFAAAQGLFDREKQAYVSEGRPDLAYASELVHAARYEAQTADLAQAVGALGRATDERTAREQQQAAANLQRFIGYALVIDLILVPALALALYILRARLLNPIERLGGVARQIAGGSYAARTGDRAGWVEELDTLGRALNGMAQAVEDDLARRARIQEELQAARDQAEGATRAKSMFLANMSHEIRTPMNAILGMTHLALQTDLDEQQRDYLNKVQAASDTLLGVINDILDFSKIEAGKLELESAPMRLEDVVGHALMLLRQRAQEKELELLCEFGSEALLNEAGCVYGDALRLGQVLTNLVSNAVKFTHHGHVKVGVYVVTHIGSQLTLRFEVRDTGIGMSAEQQARLFEEFTQADGSTTRRYGGTGLGLSITRRLVTLMGGTIDVHSELGKGSCFSVTVPMQMAPMPQHALGGMPVSRLRVLVVDDQAETRLTLRSLLNSLGVGSQAPGGIDLAEDGQQALDSVHAALQEEHPYDLVLLDWVMPGRDGKSVMAELRTLAPRTEVVVMSAYGLDSLRISAMQAGASGFLNKPVLPEGLRAMLARLLGISLPEHSRPAVVNEGLRLDGLRVLLVEDNLLNQQLAIELLARRGARVAVANNGCEALERLRQAGADGFDVVLMDLQMPLMDGYEATREIRADATLARLPIVALTAHAMQEERDRCTALGMVGHLTKPLDPGRLYETLMPFVPAPSTGSPSGFGALADSAHAPLDAPAAAPTADGLPQIEGLHAELALSRFEGDVDFYNRTLRSFMLHARHLPHILRSAQQERAWPDLAREAHTLKGLAGTIGHDGLALHATMLEAAAQSPDALDGAPPAVDAVVGEIERLLPALRAHLNGPSSASSAGAPTGTTAEHVALAEQLRRLTAESDSEALALWQRHRADFANWLPPLTTARLASALERCDFDSAFGLLTELNEVVKQP</sequence>
<name>A0A2U8FV33_9BURK</name>
<evidence type="ECO:0000313" key="28">
    <source>
        <dbReference type="EMBL" id="AWI54932.1"/>
    </source>
</evidence>
<dbReference type="SMART" id="SM00388">
    <property type="entry name" value="HisKA"/>
    <property type="match status" value="1"/>
</dbReference>
<evidence type="ECO:0000256" key="8">
    <source>
        <dbReference type="ARBA" id="ARBA00022729"/>
    </source>
</evidence>
<dbReference type="Gene3D" id="3.30.565.10">
    <property type="entry name" value="Histidine kinase-like ATPase, C-terminal domain"/>
    <property type="match status" value="1"/>
</dbReference>
<evidence type="ECO:0000256" key="3">
    <source>
        <dbReference type="ARBA" id="ARBA00012438"/>
    </source>
</evidence>
<feature type="domain" description="Response regulatory" evidence="25">
    <location>
        <begin position="576"/>
        <end position="701"/>
    </location>
</feature>